<feature type="compositionally biased region" description="Polar residues" evidence="1">
    <location>
        <begin position="168"/>
        <end position="195"/>
    </location>
</feature>
<keyword evidence="2" id="KW-1133">Transmembrane helix</keyword>
<dbReference type="Proteomes" id="UP000675920">
    <property type="component" value="Unplaced"/>
</dbReference>
<feature type="region of interest" description="Disordered" evidence="1">
    <location>
        <begin position="167"/>
        <end position="195"/>
    </location>
</feature>
<dbReference type="InterPro" id="IPR013362">
    <property type="entry name" value="Pilus_4_PilV"/>
</dbReference>
<dbReference type="NCBIfam" id="TIGR02532">
    <property type="entry name" value="IV_pilin_GFxxxE"/>
    <property type="match status" value="1"/>
</dbReference>
<keyword evidence="2" id="KW-0472">Membrane</keyword>
<dbReference type="Pfam" id="PF22150">
    <property type="entry name" value="Tt1218-like"/>
    <property type="match status" value="1"/>
</dbReference>
<dbReference type="RefSeq" id="WP_051378503.1">
    <property type="nucleotide sequence ID" value="NZ_AXWS01000008.1"/>
</dbReference>
<dbReference type="InterPro" id="IPR012902">
    <property type="entry name" value="N_methyl_site"/>
</dbReference>
<dbReference type="OrthoDB" id="8906930at2"/>
<accession>A0A8B6X9T2</accession>
<protein>
    <submittedName>
        <fullName evidence="5">Type IV pilus modification protein PilV</fullName>
    </submittedName>
</protein>
<proteinExistence type="predicted"/>
<dbReference type="AlphaFoldDB" id="A0A8B6X9T2"/>
<sequence length="208" mass="21630">MDRRPIRPGGLPARQQRGFSLIEVLIVLIVVSIGLIGLAGLQVNAMSYGLTAVSRSTSASLAYDMADRMRANLSGLVAGNYLLNQTWSGSSAVPAMPSCFTTATGVTAGNCTAAEIAAIDLNQWTARVAAELPSGRARIEALDGSGKVANFRNGVRIIVGYSERNAAASPSTAPGTRNAYSTSSNCPTSFNSSNSDPSIQCFQLDVAP</sequence>
<reference evidence="5" key="1">
    <citation type="journal article" date="2004" name="Proc. Natl. Acad. Sci. U.S.A.">
        <title>Unique modifications with phosphocholine and phosphoethanolamine define alternate antigenic forms of Neisseria gonorrhoeae type IV pili.</title>
        <authorList>
            <person name="Hegge F.T."/>
            <person name="Hitchen P.G."/>
            <person name="Aas F.E."/>
            <person name="Kristiansen H."/>
            <person name="Lovold C."/>
            <person name="Egge-Jacobsen W."/>
            <person name="Panico M."/>
            <person name="Leong W.Y."/>
            <person name="Bull V."/>
            <person name="Virji M."/>
            <person name="Morris H.R."/>
            <person name="Dell A."/>
            <person name="Koomey M."/>
        </authorList>
    </citation>
    <scope>NUCLEOTIDE SEQUENCE</scope>
</reference>
<keyword evidence="2" id="KW-0812">Transmembrane</keyword>
<evidence type="ECO:0000256" key="2">
    <source>
        <dbReference type="SAM" id="Phobius"/>
    </source>
</evidence>
<reference evidence="5" key="2">
    <citation type="submission" date="2025-08" db="UniProtKB">
        <authorList>
            <consortium name="RefSeq"/>
        </authorList>
    </citation>
    <scope>IDENTIFICATION</scope>
</reference>
<dbReference type="InterPro" id="IPR054402">
    <property type="entry name" value="Tt1218-like_dom"/>
</dbReference>
<name>A0A8B6X9T2_9BURK</name>
<evidence type="ECO:0000256" key="1">
    <source>
        <dbReference type="SAM" id="MobiDB-lite"/>
    </source>
</evidence>
<keyword evidence="4" id="KW-1185">Reference proteome</keyword>
<evidence type="ECO:0000313" key="5">
    <source>
        <dbReference type="RefSeq" id="WP_051378503.1"/>
    </source>
</evidence>
<gene>
    <name evidence="5" type="primary">pilV</name>
</gene>
<evidence type="ECO:0000259" key="3">
    <source>
        <dbReference type="Pfam" id="PF22150"/>
    </source>
</evidence>
<evidence type="ECO:0000313" key="4">
    <source>
        <dbReference type="Proteomes" id="UP000675920"/>
    </source>
</evidence>
<dbReference type="NCBIfam" id="TIGR02523">
    <property type="entry name" value="type_IV_pilV"/>
    <property type="match status" value="1"/>
</dbReference>
<feature type="transmembrane region" description="Helical" evidence="2">
    <location>
        <begin position="21"/>
        <end position="41"/>
    </location>
</feature>
<organism evidence="4 5">
    <name type="scientific">Derxia gummosa DSM 723</name>
    <dbReference type="NCBI Taxonomy" id="1121388"/>
    <lineage>
        <taxon>Bacteria</taxon>
        <taxon>Pseudomonadati</taxon>
        <taxon>Pseudomonadota</taxon>
        <taxon>Betaproteobacteria</taxon>
        <taxon>Burkholderiales</taxon>
        <taxon>Alcaligenaceae</taxon>
        <taxon>Derxia</taxon>
    </lineage>
</organism>
<feature type="domain" description="Type IV pilin Tt1218-like" evidence="3">
    <location>
        <begin position="41"/>
        <end position="121"/>
    </location>
</feature>
<dbReference type="Pfam" id="PF07963">
    <property type="entry name" value="N_methyl"/>
    <property type="match status" value="1"/>
</dbReference>